<dbReference type="Proteomes" id="UP000531231">
    <property type="component" value="Unassembled WGS sequence"/>
</dbReference>
<evidence type="ECO:0000256" key="2">
    <source>
        <dbReference type="ARBA" id="ARBA00022679"/>
    </source>
</evidence>
<dbReference type="RefSeq" id="WP_151157927.1">
    <property type="nucleotide sequence ID" value="NZ_JACHIL010000007.1"/>
</dbReference>
<dbReference type="AlphaFoldDB" id="A0A7W8ALV9"/>
<keyword evidence="2 4" id="KW-0808">Transferase</keyword>
<dbReference type="PANTHER" id="PTHR13778">
    <property type="entry name" value="GLYCOSYLTRANSFERASE 8 DOMAIN-CONTAINING PROTEIN"/>
    <property type="match status" value="1"/>
</dbReference>
<proteinExistence type="predicted"/>
<dbReference type="EMBL" id="JACHIL010000007">
    <property type="protein sequence ID" value="MBB5092787.1"/>
    <property type="molecule type" value="Genomic_DNA"/>
</dbReference>
<dbReference type="SUPFAM" id="SSF53448">
    <property type="entry name" value="Nucleotide-diphospho-sugar transferases"/>
    <property type="match status" value="1"/>
</dbReference>
<dbReference type="GO" id="GO:0016757">
    <property type="term" value="F:glycosyltransferase activity"/>
    <property type="evidence" value="ECO:0007669"/>
    <property type="project" value="UniProtKB-KW"/>
</dbReference>
<reference evidence="4 5" key="1">
    <citation type="submission" date="2020-08" db="EMBL/GenBank/DDBJ databases">
        <title>Genomic Encyclopedia of Type Strains, Phase IV (KMG-IV): sequencing the most valuable type-strain genomes for metagenomic binning, comparative biology and taxonomic classification.</title>
        <authorList>
            <person name="Goeker M."/>
        </authorList>
    </citation>
    <scope>NUCLEOTIDE SEQUENCE [LARGE SCALE GENOMIC DNA]</scope>
    <source>
        <strain evidence="4 5">DSM 25620</strain>
    </source>
</reference>
<dbReference type="PANTHER" id="PTHR13778:SF47">
    <property type="entry name" value="LIPOPOLYSACCHARIDE 1,3-GALACTOSYLTRANSFERASE"/>
    <property type="match status" value="1"/>
</dbReference>
<keyword evidence="3" id="KW-0479">Metal-binding</keyword>
<dbReference type="InterPro" id="IPR002495">
    <property type="entry name" value="Glyco_trans_8"/>
</dbReference>
<name>A0A7W8ALV9_9HYPH</name>
<keyword evidence="1" id="KW-0328">Glycosyltransferase</keyword>
<protein>
    <submittedName>
        <fullName evidence="4">Lipopolysaccharide biosynthesis glycosyltransferase</fullName>
    </submittedName>
</protein>
<dbReference type="InterPro" id="IPR029044">
    <property type="entry name" value="Nucleotide-diphossugar_trans"/>
</dbReference>
<organism evidence="4 5">
    <name type="scientific">Pseudochrobactrum saccharolyticum</name>
    <dbReference type="NCBI Taxonomy" id="354352"/>
    <lineage>
        <taxon>Bacteria</taxon>
        <taxon>Pseudomonadati</taxon>
        <taxon>Pseudomonadota</taxon>
        <taxon>Alphaproteobacteria</taxon>
        <taxon>Hyphomicrobiales</taxon>
        <taxon>Brucellaceae</taxon>
        <taxon>Pseudochrobactrum</taxon>
    </lineage>
</organism>
<evidence type="ECO:0000313" key="5">
    <source>
        <dbReference type="Proteomes" id="UP000531231"/>
    </source>
</evidence>
<dbReference type="InterPro" id="IPR050748">
    <property type="entry name" value="Glycosyltrans_8_dom-fam"/>
</dbReference>
<evidence type="ECO:0000256" key="1">
    <source>
        <dbReference type="ARBA" id="ARBA00022676"/>
    </source>
</evidence>
<evidence type="ECO:0000313" key="4">
    <source>
        <dbReference type="EMBL" id="MBB5092787.1"/>
    </source>
</evidence>
<accession>A0A7W8ALV9</accession>
<keyword evidence="5" id="KW-1185">Reference proteome</keyword>
<evidence type="ECO:0000256" key="3">
    <source>
        <dbReference type="ARBA" id="ARBA00022723"/>
    </source>
</evidence>
<dbReference type="GO" id="GO:0046872">
    <property type="term" value="F:metal ion binding"/>
    <property type="evidence" value="ECO:0007669"/>
    <property type="project" value="UniProtKB-KW"/>
</dbReference>
<comment type="caution">
    <text evidence="4">The sequence shown here is derived from an EMBL/GenBank/DDBJ whole genome shotgun (WGS) entry which is preliminary data.</text>
</comment>
<sequence length="356" mass="41212">MNAFYFVIDENLVEVVNAQAYHIAKTWACDVHIFIEKQNKNTSNIEVNYNNKIKYHYNLLMQFLPQNLPNSSKWPLIVYLRLFAPRFLKSYNRVLYLDADILSIRVAQNIWTIPLPYGVGAVTDYGSLQVPPSPFDKLSRSEWLQHIGVTSSSYLNSGVLLIDVSKWVQINFTAELKMYFDKYPHAVCFDQDFLASFLNGNWTDIGPIFNYQAVLLNSGLSNAIAPVFVHFSQPEKPWYGWIESGSTNLDPYFGKIYRDLLTEINIDPSLHERAITTKFAKKIKTRLRKALSVFGLRSQKEKNAFSQNEADRRVYIKNIKANGFDISLTETLDEIYFDGRNIRSKFTFPKDISRHK</sequence>
<gene>
    <name evidence="4" type="ORF">HNQ68_003350</name>
</gene>
<dbReference type="Pfam" id="PF01501">
    <property type="entry name" value="Glyco_transf_8"/>
    <property type="match status" value="1"/>
</dbReference>
<dbReference type="Gene3D" id="3.90.550.10">
    <property type="entry name" value="Spore Coat Polysaccharide Biosynthesis Protein SpsA, Chain A"/>
    <property type="match status" value="1"/>
</dbReference>